<evidence type="ECO:0000313" key="2">
    <source>
        <dbReference type="Proteomes" id="UP000828941"/>
    </source>
</evidence>
<evidence type="ECO:0000313" key="1">
    <source>
        <dbReference type="EMBL" id="KAI4345671.1"/>
    </source>
</evidence>
<organism evidence="1 2">
    <name type="scientific">Bauhinia variegata</name>
    <name type="common">Purple orchid tree</name>
    <name type="synonym">Phanera variegata</name>
    <dbReference type="NCBI Taxonomy" id="167791"/>
    <lineage>
        <taxon>Eukaryota</taxon>
        <taxon>Viridiplantae</taxon>
        <taxon>Streptophyta</taxon>
        <taxon>Embryophyta</taxon>
        <taxon>Tracheophyta</taxon>
        <taxon>Spermatophyta</taxon>
        <taxon>Magnoliopsida</taxon>
        <taxon>eudicotyledons</taxon>
        <taxon>Gunneridae</taxon>
        <taxon>Pentapetalae</taxon>
        <taxon>rosids</taxon>
        <taxon>fabids</taxon>
        <taxon>Fabales</taxon>
        <taxon>Fabaceae</taxon>
        <taxon>Cercidoideae</taxon>
        <taxon>Cercideae</taxon>
        <taxon>Bauhiniinae</taxon>
        <taxon>Bauhinia</taxon>
    </lineage>
</organism>
<reference evidence="1 2" key="1">
    <citation type="journal article" date="2022" name="DNA Res.">
        <title>Chromosomal-level genome assembly of the orchid tree Bauhinia variegata (Leguminosae; Cercidoideae) supports the allotetraploid origin hypothesis of Bauhinia.</title>
        <authorList>
            <person name="Zhong Y."/>
            <person name="Chen Y."/>
            <person name="Zheng D."/>
            <person name="Pang J."/>
            <person name="Liu Y."/>
            <person name="Luo S."/>
            <person name="Meng S."/>
            <person name="Qian L."/>
            <person name="Wei D."/>
            <person name="Dai S."/>
            <person name="Zhou R."/>
        </authorList>
    </citation>
    <scope>NUCLEOTIDE SEQUENCE [LARGE SCALE GENOMIC DNA]</scope>
    <source>
        <strain evidence="1">BV-YZ2020</strain>
    </source>
</reference>
<proteinExistence type="predicted"/>
<protein>
    <submittedName>
        <fullName evidence="1">Uncharacterized protein</fullName>
    </submittedName>
</protein>
<keyword evidence="2" id="KW-1185">Reference proteome</keyword>
<dbReference type="EMBL" id="CM039430">
    <property type="protein sequence ID" value="KAI4345671.1"/>
    <property type="molecule type" value="Genomic_DNA"/>
</dbReference>
<name>A0ACB9PBD5_BAUVA</name>
<dbReference type="Proteomes" id="UP000828941">
    <property type="component" value="Chromosome 5"/>
</dbReference>
<accession>A0ACB9PBD5</accession>
<comment type="caution">
    <text evidence="1">The sequence shown here is derived from an EMBL/GenBank/DDBJ whole genome shotgun (WGS) entry which is preliminary data.</text>
</comment>
<sequence>MKSSGHEYLSRNQSNSRGEDSRNHGHNQDRDNNLGSKEVSKRDNNNNSNSNKKKGAKDSSNTPITSLLIGSRHFTEVNLVTFVPSQGRALFTIVNANNRESYNLKRADVLAVPAGSTVYVANRDDNQILRVIKLAIPVSNPEQFQLFYPGGQQNPQSYYSGFSRQTLEASFNAPYREIQIALLGQPGQQQQQGLIVRASRDQIRQLTRQARSSQEGSQGQSRSGPFNIENYETPISSQYGKMWEARPNHVPQLRYLGVSVACTELRPGALFLPHFNSEKTVLMFVVQGNGTFEMASPHLSSEGSQGGSGCECQEGQQQEEQWKVGQIRRLDAQVREGDVYVMPPGHPTALRASNNGNLHIVSFGINDLNNQMNFLAGERHNIIAQVDSPAKELTFSGSAEEVERLLRKQTQSYIVHGHPQLQQQQQPQQQQQQGQETEEGSLRVPLSILGAFN</sequence>
<gene>
    <name evidence="1" type="ORF">L6164_012771</name>
</gene>